<dbReference type="GO" id="GO:0004130">
    <property type="term" value="F:cytochrome-c peroxidase activity"/>
    <property type="evidence" value="ECO:0007669"/>
    <property type="project" value="TreeGrafter"/>
</dbReference>
<keyword evidence="8" id="KW-1185">Reference proteome</keyword>
<dbReference type="PROSITE" id="PS51007">
    <property type="entry name" value="CYTC"/>
    <property type="match status" value="2"/>
</dbReference>
<dbReference type="OrthoDB" id="9805202at2"/>
<accession>S9QDZ1</accession>
<reference evidence="7" key="1">
    <citation type="submission" date="2013-05" db="EMBL/GenBank/DDBJ databases">
        <title>Genome assembly of Cystobacter fuscus DSM 2262.</title>
        <authorList>
            <person name="Sharma G."/>
            <person name="Khatri I."/>
            <person name="Kaur C."/>
            <person name="Mayilraj S."/>
            <person name="Subramanian S."/>
        </authorList>
    </citation>
    <scope>NUCLEOTIDE SEQUENCE [LARGE SCALE GENOMIC DNA]</scope>
    <source>
        <strain evidence="7">DSM 2262</strain>
    </source>
</reference>
<dbReference type="PROSITE" id="PS51257">
    <property type="entry name" value="PROKAR_LIPOPROTEIN"/>
    <property type="match status" value="1"/>
</dbReference>
<dbReference type="InterPro" id="IPR051395">
    <property type="entry name" value="Cytochrome_c_Peroxidase/MauG"/>
</dbReference>
<evidence type="ECO:0000313" key="7">
    <source>
        <dbReference type="EMBL" id="EPX59559.1"/>
    </source>
</evidence>
<dbReference type="GO" id="GO:0046872">
    <property type="term" value="F:metal ion binding"/>
    <property type="evidence" value="ECO:0007669"/>
    <property type="project" value="UniProtKB-KW"/>
</dbReference>
<dbReference type="GO" id="GO:0020037">
    <property type="term" value="F:heme binding"/>
    <property type="evidence" value="ECO:0007669"/>
    <property type="project" value="InterPro"/>
</dbReference>
<evidence type="ECO:0000313" key="8">
    <source>
        <dbReference type="Proteomes" id="UP000011682"/>
    </source>
</evidence>
<dbReference type="SUPFAM" id="SSF46626">
    <property type="entry name" value="Cytochrome c"/>
    <property type="match status" value="1"/>
</dbReference>
<keyword evidence="3 4" id="KW-0408">Iron</keyword>
<dbReference type="Gene3D" id="1.10.760.10">
    <property type="entry name" value="Cytochrome c-like domain"/>
    <property type="match status" value="2"/>
</dbReference>
<evidence type="ECO:0000256" key="2">
    <source>
        <dbReference type="ARBA" id="ARBA00022723"/>
    </source>
</evidence>
<evidence type="ECO:0000256" key="3">
    <source>
        <dbReference type="ARBA" id="ARBA00023004"/>
    </source>
</evidence>
<feature type="chain" id="PRO_5004555217" description="Cytochrome c domain-containing protein" evidence="5">
    <location>
        <begin position="32"/>
        <end position="369"/>
    </location>
</feature>
<dbReference type="AlphaFoldDB" id="S9QDZ1"/>
<gene>
    <name evidence="7" type="ORF">D187_002720</name>
</gene>
<evidence type="ECO:0000256" key="4">
    <source>
        <dbReference type="PROSITE-ProRule" id="PRU00433"/>
    </source>
</evidence>
<organism evidence="7 8">
    <name type="scientific">Cystobacter fuscus (strain ATCC 25194 / DSM 2262 / NBRC 100088 / M29)</name>
    <dbReference type="NCBI Taxonomy" id="1242864"/>
    <lineage>
        <taxon>Bacteria</taxon>
        <taxon>Pseudomonadati</taxon>
        <taxon>Myxococcota</taxon>
        <taxon>Myxococcia</taxon>
        <taxon>Myxococcales</taxon>
        <taxon>Cystobacterineae</taxon>
        <taxon>Archangiaceae</taxon>
        <taxon>Cystobacter</taxon>
    </lineage>
</organism>
<keyword evidence="5" id="KW-0732">Signal</keyword>
<dbReference type="EMBL" id="ANAH02000016">
    <property type="protein sequence ID" value="EPX59559.1"/>
    <property type="molecule type" value="Genomic_DNA"/>
</dbReference>
<dbReference type="Proteomes" id="UP000011682">
    <property type="component" value="Unassembled WGS sequence"/>
</dbReference>
<feature type="domain" description="Cytochrome c" evidence="6">
    <location>
        <begin position="42"/>
        <end position="198"/>
    </location>
</feature>
<dbReference type="eggNOG" id="COG1858">
    <property type="taxonomic scope" value="Bacteria"/>
</dbReference>
<dbReference type="PANTHER" id="PTHR30600">
    <property type="entry name" value="CYTOCHROME C PEROXIDASE-RELATED"/>
    <property type="match status" value="1"/>
</dbReference>
<evidence type="ECO:0000259" key="6">
    <source>
        <dbReference type="PROSITE" id="PS51007"/>
    </source>
</evidence>
<feature type="signal peptide" evidence="5">
    <location>
        <begin position="1"/>
        <end position="31"/>
    </location>
</feature>
<name>S9QDZ1_CYSF2</name>
<comment type="caution">
    <text evidence="7">The sequence shown here is derived from an EMBL/GenBank/DDBJ whole genome shotgun (WGS) entry which is preliminary data.</text>
</comment>
<keyword evidence="1 4" id="KW-0349">Heme</keyword>
<proteinExistence type="predicted"/>
<dbReference type="GO" id="GO:0009055">
    <property type="term" value="F:electron transfer activity"/>
    <property type="evidence" value="ECO:0007669"/>
    <property type="project" value="InterPro"/>
</dbReference>
<evidence type="ECO:0000256" key="5">
    <source>
        <dbReference type="SAM" id="SignalP"/>
    </source>
</evidence>
<protein>
    <recommendedName>
        <fullName evidence="6">Cytochrome c domain-containing protein</fullName>
    </recommendedName>
</protein>
<dbReference type="InterPro" id="IPR009056">
    <property type="entry name" value="Cyt_c-like_dom"/>
</dbReference>
<sequence length="369" mass="39849">MTQNSTKRTHRAAVSALLLAAGCGGPSPAGANGVEVAEAHQSLDATGESLFRQETFGGNGRTCETCHGMATGTVHPAQLQALYQQDPNAPMFRAIDSDDGTTSSSYQRLLEHATVRVSIPLPSNTRLLLDPGATQLSLWRGIPSTLDTPALDPVLMQDGRAPSLTVQAHDAIMGHAQATREPTAQELTSIASFEQTLFSSQALKDYARTGVAPVLPEGNTESEKRGRAFFRPEGACGQCHGGPLLNETGPRNILGQPQGSRFSNAFVSEINFLANPVYTLVVQSPLLGLPEVRLSPDPGRFLITGRLEDFNHFKMSSLWNIKNTAPYFHDNSARTLEDVLTHYTFVLAPRGILLTPRDAQDIIAWLKLL</sequence>
<dbReference type="InterPro" id="IPR036909">
    <property type="entry name" value="Cyt_c-like_dom_sf"/>
</dbReference>
<feature type="domain" description="Cytochrome c" evidence="6">
    <location>
        <begin position="221"/>
        <end position="369"/>
    </location>
</feature>
<dbReference type="RefSeq" id="WP_002631948.1">
    <property type="nucleotide sequence ID" value="NZ_ANAH02000016.1"/>
</dbReference>
<keyword evidence="2 4" id="KW-0479">Metal-binding</keyword>
<evidence type="ECO:0000256" key="1">
    <source>
        <dbReference type="ARBA" id="ARBA00022617"/>
    </source>
</evidence>